<keyword evidence="1" id="KW-0732">Signal</keyword>
<dbReference type="Proteomes" id="UP000800035">
    <property type="component" value="Unassembled WGS sequence"/>
</dbReference>
<evidence type="ECO:0000256" key="1">
    <source>
        <dbReference type="SAM" id="SignalP"/>
    </source>
</evidence>
<evidence type="ECO:0008006" key="4">
    <source>
        <dbReference type="Google" id="ProtNLM"/>
    </source>
</evidence>
<feature type="signal peptide" evidence="1">
    <location>
        <begin position="1"/>
        <end position="33"/>
    </location>
</feature>
<dbReference type="EMBL" id="ML977032">
    <property type="protein sequence ID" value="KAF1949772.1"/>
    <property type="molecule type" value="Genomic_DNA"/>
</dbReference>
<accession>A0A6A5TDP0</accession>
<reference evidence="2" key="1">
    <citation type="journal article" date="2020" name="Stud. Mycol.">
        <title>101 Dothideomycetes genomes: a test case for predicting lifestyles and emergence of pathogens.</title>
        <authorList>
            <person name="Haridas S."/>
            <person name="Albert R."/>
            <person name="Binder M."/>
            <person name="Bloem J."/>
            <person name="Labutti K."/>
            <person name="Salamov A."/>
            <person name="Andreopoulos B."/>
            <person name="Baker S."/>
            <person name="Barry K."/>
            <person name="Bills G."/>
            <person name="Bluhm B."/>
            <person name="Cannon C."/>
            <person name="Castanera R."/>
            <person name="Culley D."/>
            <person name="Daum C."/>
            <person name="Ezra D."/>
            <person name="Gonzalez J."/>
            <person name="Henrissat B."/>
            <person name="Kuo A."/>
            <person name="Liang C."/>
            <person name="Lipzen A."/>
            <person name="Lutzoni F."/>
            <person name="Magnuson J."/>
            <person name="Mondo S."/>
            <person name="Nolan M."/>
            <person name="Ohm R."/>
            <person name="Pangilinan J."/>
            <person name="Park H.-J."/>
            <person name="Ramirez L."/>
            <person name="Alfaro M."/>
            <person name="Sun H."/>
            <person name="Tritt A."/>
            <person name="Yoshinaga Y."/>
            <person name="Zwiers L.-H."/>
            <person name="Turgeon B."/>
            <person name="Goodwin S."/>
            <person name="Spatafora J."/>
            <person name="Crous P."/>
            <person name="Grigoriev I."/>
        </authorList>
    </citation>
    <scope>NUCLEOTIDE SEQUENCE</scope>
    <source>
        <strain evidence="2">CBS 675.92</strain>
    </source>
</reference>
<organism evidence="2 3">
    <name type="scientific">Byssothecium circinans</name>
    <dbReference type="NCBI Taxonomy" id="147558"/>
    <lineage>
        <taxon>Eukaryota</taxon>
        <taxon>Fungi</taxon>
        <taxon>Dikarya</taxon>
        <taxon>Ascomycota</taxon>
        <taxon>Pezizomycotina</taxon>
        <taxon>Dothideomycetes</taxon>
        <taxon>Pleosporomycetidae</taxon>
        <taxon>Pleosporales</taxon>
        <taxon>Massarineae</taxon>
        <taxon>Massarinaceae</taxon>
        <taxon>Byssothecium</taxon>
    </lineage>
</organism>
<feature type="chain" id="PRO_5025612697" description="Secreted protein" evidence="1">
    <location>
        <begin position="34"/>
        <end position="101"/>
    </location>
</feature>
<dbReference type="AlphaFoldDB" id="A0A6A5TDP0"/>
<proteinExistence type="predicted"/>
<evidence type="ECO:0000313" key="3">
    <source>
        <dbReference type="Proteomes" id="UP000800035"/>
    </source>
</evidence>
<gene>
    <name evidence="2" type="ORF">CC80DRAFT_497236</name>
</gene>
<sequence length="101" mass="11709">MGRSHHFRFWPLLGVSDCEIVVLVSLDLGRAAACCAAVRPHQPQEYMLDPGAMPRRPFAYTDTERTMFLTETCWIIRSSNRKVEEEAFRNTFTPTFWTRIA</sequence>
<keyword evidence="3" id="KW-1185">Reference proteome</keyword>
<evidence type="ECO:0000313" key="2">
    <source>
        <dbReference type="EMBL" id="KAF1949772.1"/>
    </source>
</evidence>
<name>A0A6A5TDP0_9PLEO</name>
<protein>
    <recommendedName>
        <fullName evidence="4">Secreted protein</fullName>
    </recommendedName>
</protein>